<name>A0ABR1LEX2_9PEZI</name>
<evidence type="ECO:0000313" key="2">
    <source>
        <dbReference type="EMBL" id="KAK7532380.1"/>
    </source>
</evidence>
<evidence type="ECO:0000256" key="1">
    <source>
        <dbReference type="SAM" id="Phobius"/>
    </source>
</evidence>
<dbReference type="RefSeq" id="XP_066652048.1">
    <property type="nucleotide sequence ID" value="XM_066793658.1"/>
</dbReference>
<accession>A0ABR1LEX2</accession>
<comment type="caution">
    <text evidence="2">The sequence shown here is derived from an EMBL/GenBank/DDBJ whole genome shotgun (WGS) entry which is preliminary data.</text>
</comment>
<keyword evidence="3" id="KW-1185">Reference proteome</keyword>
<feature type="transmembrane region" description="Helical" evidence="1">
    <location>
        <begin position="12"/>
        <end position="33"/>
    </location>
</feature>
<protein>
    <recommendedName>
        <fullName evidence="4">Secreted peptide</fullName>
    </recommendedName>
</protein>
<feature type="transmembrane region" description="Helical" evidence="1">
    <location>
        <begin position="39"/>
        <end position="57"/>
    </location>
</feature>
<reference evidence="2 3" key="1">
    <citation type="submission" date="2024-04" db="EMBL/GenBank/DDBJ databases">
        <title>Phyllosticta paracitricarpa is synonymous to the EU quarantine fungus P. citricarpa based on phylogenomic analyses.</title>
        <authorList>
            <consortium name="Lawrence Berkeley National Laboratory"/>
            <person name="Van ingen-buijs V.A."/>
            <person name="Van westerhoven A.C."/>
            <person name="Haridas S."/>
            <person name="Skiadas P."/>
            <person name="Martin F."/>
            <person name="Groenewald J.Z."/>
            <person name="Crous P.W."/>
            <person name="Seidl M.F."/>
        </authorList>
    </citation>
    <scope>NUCLEOTIDE SEQUENCE [LARGE SCALE GENOMIC DNA]</scope>
    <source>
        <strain evidence="2 3">CPC 17464</strain>
    </source>
</reference>
<keyword evidence="1" id="KW-0472">Membrane</keyword>
<keyword evidence="1" id="KW-0812">Transmembrane</keyword>
<dbReference type="EMBL" id="JBBPEH010000011">
    <property type="protein sequence ID" value="KAK7532380.1"/>
    <property type="molecule type" value="Genomic_DNA"/>
</dbReference>
<gene>
    <name evidence="2" type="ORF">J3D65DRAFT_103996</name>
</gene>
<sequence length="87" mass="10037">MGWMRCDTRRLCRGAAIGLVCPFLVVFPAFFVFPSFSASRFDIVSLPCPLSTVCALGRRHRRRRRRRRLCRLLLDILSFGSLYNGLD</sequence>
<dbReference type="Proteomes" id="UP001360953">
    <property type="component" value="Unassembled WGS sequence"/>
</dbReference>
<evidence type="ECO:0000313" key="3">
    <source>
        <dbReference type="Proteomes" id="UP001360953"/>
    </source>
</evidence>
<keyword evidence="1" id="KW-1133">Transmembrane helix</keyword>
<dbReference type="GeneID" id="92026564"/>
<proteinExistence type="predicted"/>
<evidence type="ECO:0008006" key="4">
    <source>
        <dbReference type="Google" id="ProtNLM"/>
    </source>
</evidence>
<organism evidence="2 3">
    <name type="scientific">Phyllosticta citribraziliensis</name>
    <dbReference type="NCBI Taxonomy" id="989973"/>
    <lineage>
        <taxon>Eukaryota</taxon>
        <taxon>Fungi</taxon>
        <taxon>Dikarya</taxon>
        <taxon>Ascomycota</taxon>
        <taxon>Pezizomycotina</taxon>
        <taxon>Dothideomycetes</taxon>
        <taxon>Dothideomycetes incertae sedis</taxon>
        <taxon>Botryosphaeriales</taxon>
        <taxon>Phyllostictaceae</taxon>
        <taxon>Phyllosticta</taxon>
    </lineage>
</organism>